<protein>
    <submittedName>
        <fullName evidence="1">Uncharacterized protein</fullName>
    </submittedName>
</protein>
<evidence type="ECO:0000313" key="2">
    <source>
        <dbReference type="Proteomes" id="UP000859505"/>
    </source>
</evidence>
<dbReference type="RefSeq" id="WP_263710127.1">
    <property type="nucleotide sequence ID" value="NZ_JAJVCU010000035.1"/>
</dbReference>
<organism evidence="1 2">
    <name type="scientific">Aeromonas hydrophila</name>
    <dbReference type="NCBI Taxonomy" id="644"/>
    <lineage>
        <taxon>Bacteria</taxon>
        <taxon>Pseudomonadati</taxon>
        <taxon>Pseudomonadota</taxon>
        <taxon>Gammaproteobacteria</taxon>
        <taxon>Aeromonadales</taxon>
        <taxon>Aeromonadaceae</taxon>
        <taxon>Aeromonas</taxon>
    </lineage>
</organism>
<sequence length="65" mass="7627">MKKQREDTTVRISGPRRLKLERKAIETSMKCGRIIKMSDIVNWLLDNRMEEAASAIEREHKDNAQ</sequence>
<reference evidence="1" key="2">
    <citation type="submission" date="2020-01" db="EMBL/GenBank/DDBJ databases">
        <authorList>
            <consortium name="NCBI Pathogen Detection Project"/>
        </authorList>
    </citation>
    <scope>NUCLEOTIDE SEQUENCE</scope>
    <source>
        <strain evidence="1">OLC2673_Aeromonas</strain>
    </source>
</reference>
<dbReference type="EMBL" id="DACTUL010000001">
    <property type="protein sequence ID" value="HAT6342470.1"/>
    <property type="molecule type" value="Genomic_DNA"/>
</dbReference>
<gene>
    <name evidence="1" type="ORF">JAJ28_000121</name>
</gene>
<comment type="caution">
    <text evidence="1">The sequence shown here is derived from an EMBL/GenBank/DDBJ whole genome shotgun (WGS) entry which is preliminary data.</text>
</comment>
<reference evidence="1" key="1">
    <citation type="journal article" date="2018" name="Genome Biol.">
        <title>SKESA: strategic k-mer extension for scrupulous assemblies.</title>
        <authorList>
            <person name="Souvorov A."/>
            <person name="Agarwala R."/>
            <person name="Lipman D.J."/>
        </authorList>
    </citation>
    <scope>NUCLEOTIDE SEQUENCE</scope>
    <source>
        <strain evidence="1">OLC2673_Aeromonas</strain>
    </source>
</reference>
<dbReference type="Proteomes" id="UP000859505">
    <property type="component" value="Unassembled WGS sequence"/>
</dbReference>
<name>A0AAD3YHR2_AERHY</name>
<accession>A0AAD3YHR2</accession>
<evidence type="ECO:0000313" key="1">
    <source>
        <dbReference type="EMBL" id="HAT6342470.1"/>
    </source>
</evidence>
<dbReference type="AlphaFoldDB" id="A0AAD3YHR2"/>
<proteinExistence type="predicted"/>